<sequence>MSRTIKRGSPPKRPAPRRKVAVKKVSVMDRLVGMLPVSEDTLRKIATWSILGAGGAVAIAAATWIGIPGMIGAAVAEGAGRAGFKVEQIEVTGLKRMDRMSVYAVALEDKQNQTSMLSVDLEAVRQKLLRYGWIADAHVSRRLPNTMLVDIVERTPAAVWQDNGQLTLIDSSGVLLEPVQPEAIPNLPLVIGPGADRQEASYQTLLAAAPALKPRVKAATWVGNRRWDLTFESGETLALPEDGAPRALVKFAELDGARPLLGRGWIRFDMRDPTKLVARKPGASLAHSVDVPAPASVGASAPDTGETTTTPSQSAGANVTGGEG</sequence>
<keyword evidence="13" id="KW-1185">Reference proteome</keyword>
<dbReference type="Pfam" id="PF03799">
    <property type="entry name" value="FtsQ_DivIB_C"/>
    <property type="match status" value="1"/>
</dbReference>
<dbReference type="PANTHER" id="PTHR35851">
    <property type="entry name" value="CELL DIVISION PROTEIN FTSQ"/>
    <property type="match status" value="1"/>
</dbReference>
<keyword evidence="6 9" id="KW-1133">Transmembrane helix</keyword>
<feature type="compositionally biased region" description="Polar residues" evidence="10">
    <location>
        <begin position="305"/>
        <end position="317"/>
    </location>
</feature>
<keyword evidence="3 9" id="KW-0997">Cell inner membrane</keyword>
<dbReference type="EMBL" id="QAOG01000002">
    <property type="protein sequence ID" value="PTQ61158.1"/>
    <property type="molecule type" value="Genomic_DNA"/>
</dbReference>
<comment type="subcellular location">
    <subcellularLocation>
        <location evidence="9">Cell inner membrane</location>
        <topology evidence="9">Single-pass type II membrane protein</topology>
    </subcellularLocation>
    <subcellularLocation>
        <location evidence="1">Membrane</location>
    </subcellularLocation>
    <text evidence="9">Localizes to the division septum.</text>
</comment>
<dbReference type="InterPro" id="IPR005548">
    <property type="entry name" value="Cell_div_FtsQ/DivIB_C"/>
</dbReference>
<evidence type="ECO:0000313" key="12">
    <source>
        <dbReference type="EMBL" id="PTQ61158.1"/>
    </source>
</evidence>
<comment type="function">
    <text evidence="9">Essential cell division protein.</text>
</comment>
<evidence type="ECO:0000256" key="4">
    <source>
        <dbReference type="ARBA" id="ARBA00022618"/>
    </source>
</evidence>
<dbReference type="GO" id="GO:0043093">
    <property type="term" value="P:FtsZ-dependent cytokinesis"/>
    <property type="evidence" value="ECO:0007669"/>
    <property type="project" value="UniProtKB-UniRule"/>
</dbReference>
<comment type="caution">
    <text evidence="12">The sequence shown here is derived from an EMBL/GenBank/DDBJ whole genome shotgun (WGS) entry which is preliminary data.</text>
</comment>
<name>A0A2T5GPH9_9SPHN</name>
<organism evidence="12 13">
    <name type="scientific">Sphingomonas aurantiaca</name>
    <dbReference type="NCBI Taxonomy" id="185949"/>
    <lineage>
        <taxon>Bacteria</taxon>
        <taxon>Pseudomonadati</taxon>
        <taxon>Pseudomonadota</taxon>
        <taxon>Alphaproteobacteria</taxon>
        <taxon>Sphingomonadales</taxon>
        <taxon>Sphingomonadaceae</taxon>
        <taxon>Sphingomonas</taxon>
    </lineage>
</organism>
<proteinExistence type="inferred from homology"/>
<accession>A0A2T5GPH9</accession>
<dbReference type="Pfam" id="PF08478">
    <property type="entry name" value="POTRA_1"/>
    <property type="match status" value="1"/>
</dbReference>
<dbReference type="InterPro" id="IPR045335">
    <property type="entry name" value="FtsQ_C_sf"/>
</dbReference>
<gene>
    <name evidence="9" type="primary">ftsQ</name>
    <name evidence="12" type="ORF">C8J26_1481</name>
</gene>
<feature type="transmembrane region" description="Helical" evidence="9">
    <location>
        <begin position="45"/>
        <end position="67"/>
    </location>
</feature>
<dbReference type="InterPro" id="IPR034746">
    <property type="entry name" value="POTRA"/>
</dbReference>
<protein>
    <recommendedName>
        <fullName evidence="9">Cell division protein FtsQ</fullName>
    </recommendedName>
</protein>
<feature type="region of interest" description="Disordered" evidence="10">
    <location>
        <begin position="289"/>
        <end position="324"/>
    </location>
</feature>
<evidence type="ECO:0000256" key="7">
    <source>
        <dbReference type="ARBA" id="ARBA00023136"/>
    </source>
</evidence>
<dbReference type="AlphaFoldDB" id="A0A2T5GPH9"/>
<dbReference type="GO" id="GO:0005886">
    <property type="term" value="C:plasma membrane"/>
    <property type="evidence" value="ECO:0007669"/>
    <property type="project" value="UniProtKB-SubCell"/>
</dbReference>
<evidence type="ECO:0000256" key="9">
    <source>
        <dbReference type="HAMAP-Rule" id="MF_00911"/>
    </source>
</evidence>
<dbReference type="Proteomes" id="UP000244189">
    <property type="component" value="Unassembled WGS sequence"/>
</dbReference>
<feature type="domain" description="POTRA" evidence="11">
    <location>
        <begin position="84"/>
        <end position="154"/>
    </location>
</feature>
<keyword evidence="2 9" id="KW-1003">Cell membrane</keyword>
<evidence type="ECO:0000256" key="8">
    <source>
        <dbReference type="ARBA" id="ARBA00023306"/>
    </source>
</evidence>
<dbReference type="RefSeq" id="WP_107957328.1">
    <property type="nucleotide sequence ID" value="NZ_JASPFP010000001.1"/>
</dbReference>
<dbReference type="InterPro" id="IPR026579">
    <property type="entry name" value="FtsQ"/>
</dbReference>
<evidence type="ECO:0000256" key="1">
    <source>
        <dbReference type="ARBA" id="ARBA00004370"/>
    </source>
</evidence>
<evidence type="ECO:0000256" key="2">
    <source>
        <dbReference type="ARBA" id="ARBA00022475"/>
    </source>
</evidence>
<evidence type="ECO:0000259" key="11">
    <source>
        <dbReference type="PROSITE" id="PS51779"/>
    </source>
</evidence>
<evidence type="ECO:0000256" key="6">
    <source>
        <dbReference type="ARBA" id="ARBA00022989"/>
    </source>
</evidence>
<dbReference type="GO" id="GO:0032153">
    <property type="term" value="C:cell division site"/>
    <property type="evidence" value="ECO:0007669"/>
    <property type="project" value="UniProtKB-UniRule"/>
</dbReference>
<feature type="region of interest" description="Disordered" evidence="10">
    <location>
        <begin position="1"/>
        <end position="20"/>
    </location>
</feature>
<evidence type="ECO:0000256" key="10">
    <source>
        <dbReference type="SAM" id="MobiDB-lite"/>
    </source>
</evidence>
<dbReference type="InterPro" id="IPR013685">
    <property type="entry name" value="POTRA_FtsQ_type"/>
</dbReference>
<comment type="similarity">
    <text evidence="9">Belongs to the FtsQ/DivIB family. FtsQ subfamily.</text>
</comment>
<evidence type="ECO:0000256" key="3">
    <source>
        <dbReference type="ARBA" id="ARBA00022519"/>
    </source>
</evidence>
<keyword evidence="7 9" id="KW-0472">Membrane</keyword>
<evidence type="ECO:0000256" key="5">
    <source>
        <dbReference type="ARBA" id="ARBA00022692"/>
    </source>
</evidence>
<dbReference type="GO" id="GO:0090529">
    <property type="term" value="P:cell septum assembly"/>
    <property type="evidence" value="ECO:0007669"/>
    <property type="project" value="InterPro"/>
</dbReference>
<dbReference type="PANTHER" id="PTHR35851:SF1">
    <property type="entry name" value="CELL DIVISION PROTEIN FTSQ"/>
    <property type="match status" value="1"/>
</dbReference>
<keyword evidence="4 9" id="KW-0132">Cell division</keyword>
<keyword evidence="8 9" id="KW-0131">Cell cycle</keyword>
<reference evidence="12 13" key="1">
    <citation type="submission" date="2018-04" db="EMBL/GenBank/DDBJ databases">
        <title>Genomic Encyclopedia of Type Strains, Phase III (KMG-III): the genomes of soil and plant-associated and newly described type strains.</title>
        <authorList>
            <person name="Whitman W."/>
        </authorList>
    </citation>
    <scope>NUCLEOTIDE SEQUENCE [LARGE SCALE GENOMIC DNA]</scope>
    <source>
        <strain evidence="12 13">MA101b</strain>
    </source>
</reference>
<feature type="compositionally biased region" description="Low complexity" evidence="10">
    <location>
        <begin position="289"/>
        <end position="303"/>
    </location>
</feature>
<dbReference type="HAMAP" id="MF_00911">
    <property type="entry name" value="FtsQ_subfam"/>
    <property type="match status" value="1"/>
</dbReference>
<evidence type="ECO:0000313" key="13">
    <source>
        <dbReference type="Proteomes" id="UP000244189"/>
    </source>
</evidence>
<dbReference type="Gene3D" id="3.10.20.310">
    <property type="entry name" value="membrane protein fhac"/>
    <property type="match status" value="1"/>
</dbReference>
<keyword evidence="5 9" id="KW-0812">Transmembrane</keyword>
<dbReference type="PROSITE" id="PS51779">
    <property type="entry name" value="POTRA"/>
    <property type="match status" value="1"/>
</dbReference>
<dbReference type="Gene3D" id="3.40.50.11690">
    <property type="entry name" value="Cell division protein FtsQ/DivIB"/>
    <property type="match status" value="1"/>
</dbReference>